<gene>
    <name evidence="2" type="ORF">F0170_09095</name>
</gene>
<name>A0A5N7JRW5_9PSED</name>
<evidence type="ECO:0000313" key="3">
    <source>
        <dbReference type="Proteomes" id="UP000325438"/>
    </source>
</evidence>
<keyword evidence="2" id="KW-0378">Hydrolase</keyword>
<dbReference type="EMBL" id="VUBA01000048">
    <property type="protein sequence ID" value="MPQ84129.1"/>
    <property type="molecule type" value="Genomic_DNA"/>
</dbReference>
<keyword evidence="2" id="KW-0540">Nuclease</keyword>
<protein>
    <submittedName>
        <fullName evidence="2">HNH endonuclease</fullName>
    </submittedName>
</protein>
<accession>A0A5N7JRW5</accession>
<reference evidence="2 3" key="1">
    <citation type="submission" date="2019-09" db="EMBL/GenBank/DDBJ databases">
        <title>The draft genomes of Allium pathogen Pseudomonas sp.</title>
        <authorList>
            <person name="Fujikawa T."/>
            <person name="Sawada H."/>
        </authorList>
    </citation>
    <scope>NUCLEOTIDE SEQUENCE [LARGE SCALE GENOMIC DNA]</scope>
    <source>
        <strain evidence="2 3">MAFF 730085</strain>
    </source>
</reference>
<keyword evidence="2" id="KW-0255">Endonuclease</keyword>
<dbReference type="InterPro" id="IPR003615">
    <property type="entry name" value="HNH_nuc"/>
</dbReference>
<dbReference type="Pfam" id="PF13391">
    <property type="entry name" value="HNH_2"/>
    <property type="match status" value="1"/>
</dbReference>
<evidence type="ECO:0000313" key="2">
    <source>
        <dbReference type="EMBL" id="MPQ84129.1"/>
    </source>
</evidence>
<dbReference type="Proteomes" id="UP000325438">
    <property type="component" value="Unassembled WGS sequence"/>
</dbReference>
<comment type="caution">
    <text evidence="2">The sequence shown here is derived from an EMBL/GenBank/DDBJ whole genome shotgun (WGS) entry which is preliminary data.</text>
</comment>
<organism evidence="2 3">
    <name type="scientific">Pseudomonas kitaguniensis</name>
    <dbReference type="NCBI Taxonomy" id="2607908"/>
    <lineage>
        <taxon>Bacteria</taxon>
        <taxon>Pseudomonadati</taxon>
        <taxon>Pseudomonadota</taxon>
        <taxon>Gammaproteobacteria</taxon>
        <taxon>Pseudomonadales</taxon>
        <taxon>Pseudomonadaceae</taxon>
        <taxon>Pseudomonas</taxon>
    </lineage>
</organism>
<sequence>MALFIQKPIFWNTNQYLAPSGVLGTSGFPEANGYGHEEWNNSPNMLLSRGDSRFRVFHTERVGAAPIDENAGQTFVFLTASHDGIQQLVGIAGNAIGLLEQHHKVQREAIARELSLNDLWDEVWGVENVRQRFGGDQKKFLKAWEKDLNWIPNWICPEEFFWWFDTPITLDPRTITGKQRLLGMYSTYTDLDLPTVGRILDAIPAAQRNEKWDRLIDAIQSAPSEPLPAEDMASGNEPVTQVLTRVNARRGQGKFREDLMQIWGGACSVTGLACRQILRASHVKPWIKSNPKQRLDRHNGLLLSANLDALFDKGLIAFDSAGQMQISKRLDQRHRQALGLPKPLRFVPKELVAYLKYHEKEVFQDNRSALTQ</sequence>
<proteinExistence type="predicted"/>
<dbReference type="GO" id="GO:0004519">
    <property type="term" value="F:endonuclease activity"/>
    <property type="evidence" value="ECO:0007669"/>
    <property type="project" value="UniProtKB-KW"/>
</dbReference>
<dbReference type="AlphaFoldDB" id="A0A5N7JRW5"/>
<feature type="domain" description="HNH nuclease" evidence="1">
    <location>
        <begin position="267"/>
        <end position="319"/>
    </location>
</feature>
<evidence type="ECO:0000259" key="1">
    <source>
        <dbReference type="Pfam" id="PF13391"/>
    </source>
</evidence>